<evidence type="ECO:0000259" key="12">
    <source>
        <dbReference type="PROSITE" id="PS52015"/>
    </source>
</evidence>
<accession>A0AB35BYC9</accession>
<dbReference type="GO" id="GO:0098797">
    <property type="term" value="C:plasma membrane protein complex"/>
    <property type="evidence" value="ECO:0007669"/>
    <property type="project" value="TreeGrafter"/>
</dbReference>
<dbReference type="EMBL" id="JAGIBU010000010">
    <property type="protein sequence ID" value="MBS7825299.1"/>
    <property type="molecule type" value="Genomic_DNA"/>
</dbReference>
<dbReference type="RefSeq" id="WP_213404256.1">
    <property type="nucleotide sequence ID" value="NZ_JAGIBT010000012.1"/>
</dbReference>
<evidence type="ECO:0000256" key="1">
    <source>
        <dbReference type="ARBA" id="ARBA00004383"/>
    </source>
</evidence>
<evidence type="ECO:0000256" key="3">
    <source>
        <dbReference type="ARBA" id="ARBA00022448"/>
    </source>
</evidence>
<dbReference type="InterPro" id="IPR051045">
    <property type="entry name" value="TonB-dependent_transducer"/>
</dbReference>
<keyword evidence="8 11" id="KW-1133">Transmembrane helix</keyword>
<evidence type="ECO:0000313" key="14">
    <source>
        <dbReference type="Proteomes" id="UP000680020"/>
    </source>
</evidence>
<feature type="region of interest" description="Disordered" evidence="10">
    <location>
        <begin position="93"/>
        <end position="149"/>
    </location>
</feature>
<evidence type="ECO:0000256" key="11">
    <source>
        <dbReference type="SAM" id="Phobius"/>
    </source>
</evidence>
<comment type="caution">
    <text evidence="13">The sequence shown here is derived from an EMBL/GenBank/DDBJ whole genome shotgun (WGS) entry which is preliminary data.</text>
</comment>
<feature type="region of interest" description="Disordered" evidence="10">
    <location>
        <begin position="37"/>
        <end position="56"/>
    </location>
</feature>
<dbReference type="Gene3D" id="3.30.1150.10">
    <property type="match status" value="1"/>
</dbReference>
<evidence type="ECO:0000256" key="9">
    <source>
        <dbReference type="ARBA" id="ARBA00023136"/>
    </source>
</evidence>
<evidence type="ECO:0000256" key="5">
    <source>
        <dbReference type="ARBA" id="ARBA00022519"/>
    </source>
</evidence>
<comment type="similarity">
    <text evidence="2">Belongs to the TonB family.</text>
</comment>
<feature type="transmembrane region" description="Helical" evidence="11">
    <location>
        <begin position="6"/>
        <end position="26"/>
    </location>
</feature>
<organism evidence="13 14">
    <name type="scientific">Wohlfahrtiimonas chitiniclastica</name>
    <dbReference type="NCBI Taxonomy" id="400946"/>
    <lineage>
        <taxon>Bacteria</taxon>
        <taxon>Pseudomonadati</taxon>
        <taxon>Pseudomonadota</taxon>
        <taxon>Gammaproteobacteria</taxon>
        <taxon>Cardiobacteriales</taxon>
        <taxon>Ignatzschineriaceae</taxon>
        <taxon>Wohlfahrtiimonas</taxon>
    </lineage>
</organism>
<dbReference type="PANTHER" id="PTHR33446">
    <property type="entry name" value="PROTEIN TONB-RELATED"/>
    <property type="match status" value="1"/>
</dbReference>
<feature type="compositionally biased region" description="Pro residues" evidence="10">
    <location>
        <begin position="103"/>
        <end position="114"/>
    </location>
</feature>
<keyword evidence="7" id="KW-0653">Protein transport</keyword>
<comment type="subcellular location">
    <subcellularLocation>
        <location evidence="1">Cell inner membrane</location>
        <topology evidence="1">Single-pass membrane protein</topology>
        <orientation evidence="1">Periplasmic side</orientation>
    </subcellularLocation>
</comment>
<feature type="compositionally biased region" description="Low complexity" evidence="10">
    <location>
        <begin position="124"/>
        <end position="140"/>
    </location>
</feature>
<keyword evidence="6 11" id="KW-0812">Transmembrane</keyword>
<sequence>MIERSIVWIAPIVVIGLHAAIAALFFKHENHQLQQDHSTMAQVIHSSEPQSSSTQTNAERYIIMTIDSDWFFPKAIDHAALLAIEPEAPPIIAPPKIVKPTPQNSPPTPSPKSPSKPATHKKSNVVGHSNPSSSHGSGQSLQDGPAGFINGNSHVSIDRNINRCYPLISRRRGEQGRVIVRIFVNEKGELVNKKVVQSSGFSRLDRCALDAITDLKVKPAIKGGKAVSSHFDQPIEFRLR</sequence>
<reference evidence="13" key="1">
    <citation type="submission" date="2021-03" db="EMBL/GenBank/DDBJ databases">
        <title>Identification and antibiotic profiling of Wohlfahrtiimonas chitiniclastica, an underestimated human pathogen.</title>
        <authorList>
            <person name="Kopf A."/>
            <person name="Bunk B."/>
            <person name="Coldewey S."/>
            <person name="Gunzer F."/>
            <person name="Riedel T."/>
            <person name="Schroettner P."/>
        </authorList>
    </citation>
    <scope>NUCLEOTIDE SEQUENCE</scope>
    <source>
        <strain evidence="13">DSM 100917</strain>
    </source>
</reference>
<proteinExistence type="inferred from homology"/>
<dbReference type="GO" id="GO:0015031">
    <property type="term" value="P:protein transport"/>
    <property type="evidence" value="ECO:0007669"/>
    <property type="project" value="UniProtKB-KW"/>
</dbReference>
<evidence type="ECO:0000313" key="13">
    <source>
        <dbReference type="EMBL" id="MBS7825299.1"/>
    </source>
</evidence>
<dbReference type="NCBIfam" id="TIGR01352">
    <property type="entry name" value="tonB_Cterm"/>
    <property type="match status" value="1"/>
</dbReference>
<evidence type="ECO:0000256" key="10">
    <source>
        <dbReference type="SAM" id="MobiDB-lite"/>
    </source>
</evidence>
<feature type="domain" description="TonB C-terminal" evidence="12">
    <location>
        <begin position="150"/>
        <end position="240"/>
    </location>
</feature>
<dbReference type="SUPFAM" id="SSF74653">
    <property type="entry name" value="TolA/TonB C-terminal domain"/>
    <property type="match status" value="1"/>
</dbReference>
<keyword evidence="3" id="KW-0813">Transport</keyword>
<dbReference type="Proteomes" id="UP000680020">
    <property type="component" value="Unassembled WGS sequence"/>
</dbReference>
<gene>
    <name evidence="13" type="ORF">J7561_08810</name>
</gene>
<evidence type="ECO:0000256" key="4">
    <source>
        <dbReference type="ARBA" id="ARBA00022475"/>
    </source>
</evidence>
<dbReference type="GO" id="GO:0055085">
    <property type="term" value="P:transmembrane transport"/>
    <property type="evidence" value="ECO:0007669"/>
    <property type="project" value="InterPro"/>
</dbReference>
<dbReference type="PROSITE" id="PS52015">
    <property type="entry name" value="TONB_CTD"/>
    <property type="match status" value="1"/>
</dbReference>
<keyword evidence="9 11" id="KW-0472">Membrane</keyword>
<evidence type="ECO:0000256" key="6">
    <source>
        <dbReference type="ARBA" id="ARBA00022692"/>
    </source>
</evidence>
<evidence type="ECO:0000256" key="7">
    <source>
        <dbReference type="ARBA" id="ARBA00022927"/>
    </source>
</evidence>
<keyword evidence="4" id="KW-1003">Cell membrane</keyword>
<evidence type="ECO:0000256" key="8">
    <source>
        <dbReference type="ARBA" id="ARBA00022989"/>
    </source>
</evidence>
<dbReference type="InterPro" id="IPR037682">
    <property type="entry name" value="TonB_C"/>
</dbReference>
<dbReference type="Pfam" id="PF03544">
    <property type="entry name" value="TonB_C"/>
    <property type="match status" value="1"/>
</dbReference>
<evidence type="ECO:0000256" key="2">
    <source>
        <dbReference type="ARBA" id="ARBA00006555"/>
    </source>
</evidence>
<dbReference type="GO" id="GO:0031992">
    <property type="term" value="F:energy transducer activity"/>
    <property type="evidence" value="ECO:0007669"/>
    <property type="project" value="TreeGrafter"/>
</dbReference>
<dbReference type="InterPro" id="IPR006260">
    <property type="entry name" value="TonB/TolA_C"/>
</dbReference>
<dbReference type="AlphaFoldDB" id="A0AB35BYC9"/>
<name>A0AB35BYC9_9GAMM</name>
<keyword evidence="5" id="KW-0997">Cell inner membrane</keyword>
<protein>
    <submittedName>
        <fullName evidence="13">Energy transducer TonB</fullName>
    </submittedName>
</protein>
<dbReference type="PANTHER" id="PTHR33446:SF2">
    <property type="entry name" value="PROTEIN TONB"/>
    <property type="match status" value="1"/>
</dbReference>